<dbReference type="EMBL" id="AEYX01000046">
    <property type="protein sequence ID" value="EGG43204.1"/>
    <property type="molecule type" value="Genomic_DNA"/>
</dbReference>
<evidence type="ECO:0000313" key="3">
    <source>
        <dbReference type="Proteomes" id="UP000003022"/>
    </source>
</evidence>
<protein>
    <submittedName>
        <fullName evidence="2">Uncharacterized protein</fullName>
    </submittedName>
</protein>
<feature type="compositionally biased region" description="Basic residues" evidence="1">
    <location>
        <begin position="1"/>
        <end position="12"/>
    </location>
</feature>
<dbReference type="AlphaFoldDB" id="F3NTP4"/>
<reference evidence="2 3" key="1">
    <citation type="journal article" date="2011" name="J. Bacteriol.">
        <title>Draft genome sequence of the marine bacterium Streptomyces griseoaurantiacus M045, which produces novel manumycin-type antibiotics with a pABA core component.</title>
        <authorList>
            <person name="Li F."/>
            <person name="Jiang P."/>
            <person name="Zheng H."/>
            <person name="Wang S."/>
            <person name="Zhao G."/>
            <person name="Qin S."/>
            <person name="Liu Z."/>
        </authorList>
    </citation>
    <scope>NUCLEOTIDE SEQUENCE [LARGE SCALE GENOMIC DNA]</scope>
    <source>
        <strain evidence="2 3">M045</strain>
    </source>
</reference>
<proteinExistence type="predicted"/>
<comment type="caution">
    <text evidence="2">The sequence shown here is derived from an EMBL/GenBank/DDBJ whole genome shotgun (WGS) entry which is preliminary data.</text>
</comment>
<organism evidence="2 3">
    <name type="scientific">Streptomyces griseoaurantiacus M045</name>
    <dbReference type="NCBI Taxonomy" id="996637"/>
    <lineage>
        <taxon>Bacteria</taxon>
        <taxon>Bacillati</taxon>
        <taxon>Actinomycetota</taxon>
        <taxon>Actinomycetes</taxon>
        <taxon>Kitasatosporales</taxon>
        <taxon>Streptomycetaceae</taxon>
        <taxon>Streptomyces</taxon>
        <taxon>Streptomyces aurantiacus group</taxon>
    </lineage>
</organism>
<keyword evidence="3" id="KW-1185">Reference proteome</keyword>
<evidence type="ECO:0000256" key="1">
    <source>
        <dbReference type="SAM" id="MobiDB-lite"/>
    </source>
</evidence>
<dbReference type="Proteomes" id="UP000003022">
    <property type="component" value="Unassembled WGS sequence"/>
</dbReference>
<accession>F3NTP4</accession>
<name>F3NTP4_9ACTN</name>
<feature type="region of interest" description="Disordered" evidence="1">
    <location>
        <begin position="1"/>
        <end position="48"/>
    </location>
</feature>
<sequence>MARAGGRRRCRHGPGYQCRRSDERSGGAEHGGSLRRSHTPQEGPPRTS</sequence>
<gene>
    <name evidence="2" type="ORF">SGM_6344</name>
</gene>
<evidence type="ECO:0000313" key="2">
    <source>
        <dbReference type="EMBL" id="EGG43204.1"/>
    </source>
</evidence>